<evidence type="ECO:0000313" key="5">
    <source>
        <dbReference type="EMBL" id="SDI50094.1"/>
    </source>
</evidence>
<dbReference type="Proteomes" id="UP000183263">
    <property type="component" value="Unassembled WGS sequence"/>
</dbReference>
<dbReference type="InterPro" id="IPR012093">
    <property type="entry name" value="Pirin"/>
</dbReference>
<accession>A0A1G8L308</accession>
<evidence type="ECO:0000256" key="2">
    <source>
        <dbReference type="PIRSR" id="PIRSR006232-1"/>
    </source>
</evidence>
<keyword evidence="2" id="KW-0479">Metal-binding</keyword>
<feature type="binding site" evidence="2">
    <location>
        <position position="63"/>
    </location>
    <ligand>
        <name>Fe cation</name>
        <dbReference type="ChEBI" id="CHEBI:24875"/>
    </ligand>
</feature>
<dbReference type="PIRSF" id="PIRSF006232">
    <property type="entry name" value="Pirin"/>
    <property type="match status" value="1"/>
</dbReference>
<dbReference type="GO" id="GO:0046872">
    <property type="term" value="F:metal ion binding"/>
    <property type="evidence" value="ECO:0007669"/>
    <property type="project" value="UniProtKB-KW"/>
</dbReference>
<dbReference type="PANTHER" id="PTHR43212">
    <property type="entry name" value="QUERCETIN 2,3-DIOXYGENASE"/>
    <property type="match status" value="1"/>
</dbReference>
<evidence type="ECO:0000313" key="6">
    <source>
        <dbReference type="Proteomes" id="UP000183263"/>
    </source>
</evidence>
<feature type="binding site" evidence="2">
    <location>
        <position position="107"/>
    </location>
    <ligand>
        <name>Fe cation</name>
        <dbReference type="ChEBI" id="CHEBI:24875"/>
    </ligand>
</feature>
<evidence type="ECO:0000256" key="1">
    <source>
        <dbReference type="ARBA" id="ARBA00008416"/>
    </source>
</evidence>
<dbReference type="InterPro" id="IPR014710">
    <property type="entry name" value="RmlC-like_jellyroll"/>
</dbReference>
<sequence>MTDGAVQVIRSADRTILRLPDVTSRGSFPFAGNFDLVENAHGMLLVHNEDTVDAGAGFDRHTHRDMEIITWVVSGSLVHRDSLGNVGVLTSGSAQRMTAGSGISHAEYNDSWTVSGLPRHRDPVTVVQMWIPPDSLGLEPDYQDLPLDDALSGGDLVTVVSGMARHAGGTVGRIRNEHVALHAARLEPGQSVSVPESPYGHVFLTRGAVDFEGAGRLEHGDAVRLSRSGGQSVTALEPTELLIWEMDARAGSVR</sequence>
<name>A0A1G8L308_9NOCA</name>
<evidence type="ECO:0000259" key="4">
    <source>
        <dbReference type="Pfam" id="PF02678"/>
    </source>
</evidence>
<dbReference type="Gene3D" id="2.60.120.10">
    <property type="entry name" value="Jelly Rolls"/>
    <property type="match status" value="2"/>
</dbReference>
<feature type="binding site" evidence="2">
    <location>
        <position position="61"/>
    </location>
    <ligand>
        <name>Fe cation</name>
        <dbReference type="ChEBI" id="CHEBI:24875"/>
    </ligand>
</feature>
<dbReference type="SUPFAM" id="SSF51182">
    <property type="entry name" value="RmlC-like cupins"/>
    <property type="match status" value="1"/>
</dbReference>
<evidence type="ECO:0000256" key="3">
    <source>
        <dbReference type="RuleBase" id="RU003457"/>
    </source>
</evidence>
<proteinExistence type="inferred from homology"/>
<dbReference type="InterPro" id="IPR003829">
    <property type="entry name" value="Pirin_N_dom"/>
</dbReference>
<comment type="similarity">
    <text evidence="1 3">Belongs to the pirin family.</text>
</comment>
<feature type="binding site" evidence="2">
    <location>
        <position position="105"/>
    </location>
    <ligand>
        <name>Fe cation</name>
        <dbReference type="ChEBI" id="CHEBI:24875"/>
    </ligand>
</feature>
<dbReference type="EMBL" id="FNDN01000008">
    <property type="protein sequence ID" value="SDI50094.1"/>
    <property type="molecule type" value="Genomic_DNA"/>
</dbReference>
<dbReference type="PANTHER" id="PTHR43212:SF3">
    <property type="entry name" value="QUERCETIN 2,3-DIOXYGENASE"/>
    <property type="match status" value="1"/>
</dbReference>
<gene>
    <name evidence="5" type="ORF">SAMN05444695_10845</name>
</gene>
<dbReference type="AlphaFoldDB" id="A0A1G8L308"/>
<comment type="cofactor">
    <cofactor evidence="2">
        <name>Fe cation</name>
        <dbReference type="ChEBI" id="CHEBI:24875"/>
    </cofactor>
    <text evidence="2">Binds 1 Fe cation per subunit.</text>
</comment>
<reference evidence="5 6" key="1">
    <citation type="submission" date="2016-10" db="EMBL/GenBank/DDBJ databases">
        <authorList>
            <person name="de Groot N.N."/>
        </authorList>
    </citation>
    <scope>NUCLEOTIDE SEQUENCE [LARGE SCALE GENOMIC DNA]</scope>
    <source>
        <strain evidence="5 6">DSM 44892</strain>
    </source>
</reference>
<dbReference type="OrthoDB" id="321327at2"/>
<keyword evidence="6" id="KW-1185">Reference proteome</keyword>
<dbReference type="Pfam" id="PF02678">
    <property type="entry name" value="Pirin"/>
    <property type="match status" value="1"/>
</dbReference>
<dbReference type="InterPro" id="IPR011051">
    <property type="entry name" value="RmlC_Cupin_sf"/>
</dbReference>
<keyword evidence="2" id="KW-0408">Iron</keyword>
<organism evidence="5 6">
    <name type="scientific">Rhodococcus triatomae</name>
    <dbReference type="NCBI Taxonomy" id="300028"/>
    <lineage>
        <taxon>Bacteria</taxon>
        <taxon>Bacillati</taxon>
        <taxon>Actinomycetota</taxon>
        <taxon>Actinomycetes</taxon>
        <taxon>Mycobacteriales</taxon>
        <taxon>Nocardiaceae</taxon>
        <taxon>Rhodococcus</taxon>
    </lineage>
</organism>
<feature type="domain" description="Pirin N-terminal" evidence="4">
    <location>
        <begin position="16"/>
        <end position="131"/>
    </location>
</feature>
<protein>
    <recommendedName>
        <fullName evidence="4">Pirin N-terminal domain-containing protein</fullName>
    </recommendedName>
</protein>
<dbReference type="RefSeq" id="WP_072738511.1">
    <property type="nucleotide sequence ID" value="NZ_CP048813.1"/>
</dbReference>